<name>A0A4Y8VQQ4_9BACT</name>
<evidence type="ECO:0000313" key="1">
    <source>
        <dbReference type="EMBL" id="TFH82775.1"/>
    </source>
</evidence>
<dbReference type="Proteomes" id="UP000297872">
    <property type="component" value="Unassembled WGS sequence"/>
</dbReference>
<dbReference type="EMBL" id="SGVY01000010">
    <property type="protein sequence ID" value="TFH82775.1"/>
    <property type="molecule type" value="Genomic_DNA"/>
</dbReference>
<keyword evidence="2" id="KW-1185">Reference proteome</keyword>
<proteinExistence type="predicted"/>
<accession>A0A4Y8VQQ4</accession>
<dbReference type="RefSeq" id="WP_134843056.1">
    <property type="nucleotide sequence ID" value="NZ_SGVY01000010.1"/>
</dbReference>
<evidence type="ECO:0000313" key="2">
    <source>
        <dbReference type="Proteomes" id="UP000297872"/>
    </source>
</evidence>
<protein>
    <submittedName>
        <fullName evidence="1">Uncharacterized protein</fullName>
    </submittedName>
</protein>
<sequence>MKKIQLTEAEIKTIEAYKNDEINTYSPENPEDQKNLDSVINKAEELLDEYPDDEFDDLVLWVYDKYNQQQEAEAAK</sequence>
<organism evidence="1 2">
    <name type="scientific">Segatella hominis</name>
    <dbReference type="NCBI Taxonomy" id="2518605"/>
    <lineage>
        <taxon>Bacteria</taxon>
        <taxon>Pseudomonadati</taxon>
        <taxon>Bacteroidota</taxon>
        <taxon>Bacteroidia</taxon>
        <taxon>Bacteroidales</taxon>
        <taxon>Prevotellaceae</taxon>
        <taxon>Segatella</taxon>
    </lineage>
</organism>
<gene>
    <name evidence="1" type="ORF">EXN75_05420</name>
</gene>
<reference evidence="1 2" key="1">
    <citation type="submission" date="2019-02" db="EMBL/GenBank/DDBJ databases">
        <title>Draft Genome Sequence of the Prevotella sp. BCRC 81118, Isolated from Human Feces.</title>
        <authorList>
            <person name="Huang C.-H."/>
        </authorList>
    </citation>
    <scope>NUCLEOTIDE SEQUENCE [LARGE SCALE GENOMIC DNA]</scope>
    <source>
        <strain evidence="1 2">BCRC 81118</strain>
    </source>
</reference>
<comment type="caution">
    <text evidence="1">The sequence shown here is derived from an EMBL/GenBank/DDBJ whole genome shotgun (WGS) entry which is preliminary data.</text>
</comment>
<dbReference type="AlphaFoldDB" id="A0A4Y8VQQ4"/>
<dbReference type="GeneID" id="302994735"/>